<dbReference type="Gene3D" id="3.40.109.10">
    <property type="entry name" value="NADH Oxidase"/>
    <property type="match status" value="1"/>
</dbReference>
<keyword evidence="3" id="KW-0285">Flavoprotein</keyword>
<gene>
    <name evidence="7" type="ORF">H9913_12720</name>
</gene>
<evidence type="ECO:0000256" key="5">
    <source>
        <dbReference type="ARBA" id="ARBA00023002"/>
    </source>
</evidence>
<dbReference type="InterPro" id="IPR000415">
    <property type="entry name" value="Nitroreductase-like"/>
</dbReference>
<organism evidence="7 8">
    <name type="scientific">Candidatus Blautia stercoripullorum</name>
    <dbReference type="NCBI Taxonomy" id="2838502"/>
    <lineage>
        <taxon>Bacteria</taxon>
        <taxon>Bacillati</taxon>
        <taxon>Bacillota</taxon>
        <taxon>Clostridia</taxon>
        <taxon>Lachnospirales</taxon>
        <taxon>Lachnospiraceae</taxon>
        <taxon>Blautia</taxon>
    </lineage>
</organism>
<keyword evidence="4" id="KW-0288">FMN</keyword>
<comment type="caution">
    <text evidence="7">The sequence shown here is derived from an EMBL/GenBank/DDBJ whole genome shotgun (WGS) entry which is preliminary data.</text>
</comment>
<evidence type="ECO:0000313" key="8">
    <source>
        <dbReference type="Proteomes" id="UP000823850"/>
    </source>
</evidence>
<dbReference type="CDD" id="cd02136">
    <property type="entry name" value="PnbA_NfnB-like"/>
    <property type="match status" value="1"/>
</dbReference>
<comment type="similarity">
    <text evidence="2">Belongs to the nitroreductase family.</text>
</comment>
<accession>A0A9D2R9D0</accession>
<dbReference type="InterPro" id="IPR029479">
    <property type="entry name" value="Nitroreductase"/>
</dbReference>
<evidence type="ECO:0000256" key="4">
    <source>
        <dbReference type="ARBA" id="ARBA00022643"/>
    </source>
</evidence>
<comment type="cofactor">
    <cofactor evidence="1">
        <name>FMN</name>
        <dbReference type="ChEBI" id="CHEBI:58210"/>
    </cofactor>
</comment>
<dbReference type="Proteomes" id="UP000823850">
    <property type="component" value="Unassembled WGS sequence"/>
</dbReference>
<dbReference type="EMBL" id="DWUX01000219">
    <property type="protein sequence ID" value="HJD40873.1"/>
    <property type="molecule type" value="Genomic_DNA"/>
</dbReference>
<feature type="domain" description="Nitroreductase" evidence="6">
    <location>
        <begin position="9"/>
        <end position="154"/>
    </location>
</feature>
<keyword evidence="5" id="KW-0560">Oxidoreductase</keyword>
<evidence type="ECO:0000313" key="7">
    <source>
        <dbReference type="EMBL" id="HJD40873.1"/>
    </source>
</evidence>
<dbReference type="AlphaFoldDB" id="A0A9D2R9D0"/>
<protein>
    <submittedName>
        <fullName evidence="7">Nitroreductase</fullName>
    </submittedName>
</protein>
<dbReference type="SUPFAM" id="SSF55469">
    <property type="entry name" value="FMN-dependent nitroreductase-like"/>
    <property type="match status" value="1"/>
</dbReference>
<evidence type="ECO:0000256" key="3">
    <source>
        <dbReference type="ARBA" id="ARBA00022630"/>
    </source>
</evidence>
<reference evidence="7" key="1">
    <citation type="journal article" date="2021" name="PeerJ">
        <title>Extensive microbial diversity within the chicken gut microbiome revealed by metagenomics and culture.</title>
        <authorList>
            <person name="Gilroy R."/>
            <person name="Ravi A."/>
            <person name="Getino M."/>
            <person name="Pursley I."/>
            <person name="Horton D.L."/>
            <person name="Alikhan N.F."/>
            <person name="Baker D."/>
            <person name="Gharbi K."/>
            <person name="Hall N."/>
            <person name="Watson M."/>
            <person name="Adriaenssens E.M."/>
            <person name="Foster-Nyarko E."/>
            <person name="Jarju S."/>
            <person name="Secka A."/>
            <person name="Antonio M."/>
            <person name="Oren A."/>
            <person name="Chaudhuri R.R."/>
            <person name="La Ragione R."/>
            <person name="Hildebrand F."/>
            <person name="Pallen M.J."/>
        </authorList>
    </citation>
    <scope>NUCLEOTIDE SEQUENCE</scope>
    <source>
        <strain evidence="7">ChiW19-6364</strain>
    </source>
</reference>
<dbReference type="PANTHER" id="PTHR43673:SF2">
    <property type="entry name" value="NITROREDUCTASE"/>
    <property type="match status" value="1"/>
</dbReference>
<dbReference type="GO" id="GO:0016491">
    <property type="term" value="F:oxidoreductase activity"/>
    <property type="evidence" value="ECO:0007669"/>
    <property type="project" value="UniProtKB-KW"/>
</dbReference>
<dbReference type="PANTHER" id="PTHR43673">
    <property type="entry name" value="NAD(P)H NITROREDUCTASE YDGI-RELATED"/>
    <property type="match status" value="1"/>
</dbReference>
<dbReference type="Pfam" id="PF00881">
    <property type="entry name" value="Nitroreductase"/>
    <property type="match status" value="1"/>
</dbReference>
<evidence type="ECO:0000259" key="6">
    <source>
        <dbReference type="Pfam" id="PF00881"/>
    </source>
</evidence>
<proteinExistence type="inferred from homology"/>
<sequence>MENETLTLIKTRRSIRSYKEDLVPAEMLDAILEAGTYAPTGGGHQSPTIIAITDPKYRKRIAELNAQVMGANTDPYYGAPVVVLVLSDGASSTFVEDGSCVLENMMLEAHALGLGTVWVHREREIFDSEDGKALLREWNLPETLRGVGAIAIGYPAEKLDKPAARKENYIIRI</sequence>
<name>A0A9D2R9D0_9FIRM</name>
<evidence type="ECO:0000256" key="2">
    <source>
        <dbReference type="ARBA" id="ARBA00007118"/>
    </source>
</evidence>
<reference evidence="7" key="2">
    <citation type="submission" date="2021-04" db="EMBL/GenBank/DDBJ databases">
        <authorList>
            <person name="Gilroy R."/>
        </authorList>
    </citation>
    <scope>NUCLEOTIDE SEQUENCE</scope>
    <source>
        <strain evidence="7">ChiW19-6364</strain>
    </source>
</reference>
<evidence type="ECO:0000256" key="1">
    <source>
        <dbReference type="ARBA" id="ARBA00001917"/>
    </source>
</evidence>